<name>A0A9Q0FBM0_9ROSI</name>
<keyword evidence="2" id="KW-0812">Transmembrane</keyword>
<feature type="transmembrane region" description="Helical" evidence="2">
    <location>
        <begin position="6"/>
        <end position="25"/>
    </location>
</feature>
<keyword evidence="2" id="KW-1133">Transmembrane helix</keyword>
<protein>
    <submittedName>
        <fullName evidence="3">Uncharacterized protein</fullName>
    </submittedName>
</protein>
<keyword evidence="4" id="KW-1185">Reference proteome</keyword>
<feature type="non-terminal residue" evidence="3">
    <location>
        <position position="1"/>
    </location>
</feature>
<reference evidence="3" key="2">
    <citation type="journal article" date="2023" name="Plants (Basel)">
        <title>Annotation of the Turnera subulata (Passifloraceae) Draft Genome Reveals the S-Locus Evolved after the Divergence of Turneroideae from Passifloroideae in a Stepwise Manner.</title>
        <authorList>
            <person name="Henning P.M."/>
            <person name="Roalson E.H."/>
            <person name="Mir W."/>
            <person name="McCubbin A.G."/>
            <person name="Shore J.S."/>
        </authorList>
    </citation>
    <scope>NUCLEOTIDE SEQUENCE</scope>
    <source>
        <strain evidence="3">F60SS</strain>
    </source>
</reference>
<gene>
    <name evidence="3" type="ORF">Tsubulata_047060</name>
</gene>
<evidence type="ECO:0000313" key="4">
    <source>
        <dbReference type="Proteomes" id="UP001141552"/>
    </source>
</evidence>
<proteinExistence type="predicted"/>
<evidence type="ECO:0000313" key="3">
    <source>
        <dbReference type="EMBL" id="KAJ4827739.1"/>
    </source>
</evidence>
<evidence type="ECO:0000256" key="2">
    <source>
        <dbReference type="SAM" id="Phobius"/>
    </source>
</evidence>
<organism evidence="3 4">
    <name type="scientific">Turnera subulata</name>
    <dbReference type="NCBI Taxonomy" id="218843"/>
    <lineage>
        <taxon>Eukaryota</taxon>
        <taxon>Viridiplantae</taxon>
        <taxon>Streptophyta</taxon>
        <taxon>Embryophyta</taxon>
        <taxon>Tracheophyta</taxon>
        <taxon>Spermatophyta</taxon>
        <taxon>Magnoliopsida</taxon>
        <taxon>eudicotyledons</taxon>
        <taxon>Gunneridae</taxon>
        <taxon>Pentapetalae</taxon>
        <taxon>rosids</taxon>
        <taxon>fabids</taxon>
        <taxon>Malpighiales</taxon>
        <taxon>Passifloraceae</taxon>
        <taxon>Turnera</taxon>
    </lineage>
</organism>
<dbReference type="OrthoDB" id="8062037at2759"/>
<feature type="region of interest" description="Disordered" evidence="1">
    <location>
        <begin position="35"/>
        <end position="61"/>
    </location>
</feature>
<sequence>MDSGFIVTHLLYKAALVLALLRWAVSWALSFKNRTRVAPPTPPSSNNDSLHKPHPVPSSQEIKDRLISTTYGDITDRVAVVCDTCAVCLSHLKEDDE</sequence>
<accession>A0A9Q0FBM0</accession>
<dbReference type="Proteomes" id="UP001141552">
    <property type="component" value="Unassembled WGS sequence"/>
</dbReference>
<reference evidence="3" key="1">
    <citation type="submission" date="2022-02" db="EMBL/GenBank/DDBJ databases">
        <authorList>
            <person name="Henning P.M."/>
            <person name="McCubbin A.G."/>
            <person name="Shore J.S."/>
        </authorList>
    </citation>
    <scope>NUCLEOTIDE SEQUENCE</scope>
    <source>
        <strain evidence="3">F60SS</strain>
        <tissue evidence="3">Leaves</tissue>
    </source>
</reference>
<evidence type="ECO:0000256" key="1">
    <source>
        <dbReference type="SAM" id="MobiDB-lite"/>
    </source>
</evidence>
<dbReference type="EMBL" id="JAKUCV010006344">
    <property type="protein sequence ID" value="KAJ4827739.1"/>
    <property type="molecule type" value="Genomic_DNA"/>
</dbReference>
<keyword evidence="2" id="KW-0472">Membrane</keyword>
<dbReference type="AlphaFoldDB" id="A0A9Q0FBM0"/>
<comment type="caution">
    <text evidence="3">The sequence shown here is derived from an EMBL/GenBank/DDBJ whole genome shotgun (WGS) entry which is preliminary data.</text>
</comment>